<keyword evidence="3" id="KW-1185">Reference proteome</keyword>
<accession>A0A5S4EWN3</accession>
<sequence length="227" mass="24758">MSMVLALLAHDTPAGDIAMYFGYVALGVVVPGTLIWRACSPVRGGLAVDLSGGTAVGCAAEVLAYIAARAGNEPRWFLAWPLATMITFTVTPRLRRHWRVAPGAWRMPAGPAWSLTGLVAVVVIWAATILYQWHGLRWPGNANPYVDMPFHLSLVGELKHHVPPMVPQVLGEPLSYHWFVYAEMAATSWATGIEPETLLFRLSMLPMGTAFVVLIAALGKRVTGSWW</sequence>
<evidence type="ECO:0000313" key="2">
    <source>
        <dbReference type="EMBL" id="TMR08053.1"/>
    </source>
</evidence>
<gene>
    <name evidence="2" type="ORF">ETD86_49400</name>
</gene>
<keyword evidence="1" id="KW-1133">Transmembrane helix</keyword>
<feature type="non-terminal residue" evidence="2">
    <location>
        <position position="227"/>
    </location>
</feature>
<name>A0A5S4EWN3_9ACTN</name>
<feature type="transmembrane region" description="Helical" evidence="1">
    <location>
        <begin position="46"/>
        <end position="68"/>
    </location>
</feature>
<dbReference type="RefSeq" id="WP_211370817.1">
    <property type="nucleotide sequence ID" value="NZ_VCKY01000323.1"/>
</dbReference>
<keyword evidence="1" id="KW-0812">Transmembrane</keyword>
<dbReference type="AlphaFoldDB" id="A0A5S4EWN3"/>
<feature type="transmembrane region" description="Helical" evidence="1">
    <location>
        <begin position="74"/>
        <end position="91"/>
    </location>
</feature>
<organism evidence="2 3">
    <name type="scientific">Nonomuraea turkmeniaca</name>
    <dbReference type="NCBI Taxonomy" id="103838"/>
    <lineage>
        <taxon>Bacteria</taxon>
        <taxon>Bacillati</taxon>
        <taxon>Actinomycetota</taxon>
        <taxon>Actinomycetes</taxon>
        <taxon>Streptosporangiales</taxon>
        <taxon>Streptosporangiaceae</taxon>
        <taxon>Nonomuraea</taxon>
    </lineage>
</organism>
<dbReference type="Proteomes" id="UP000309128">
    <property type="component" value="Unassembled WGS sequence"/>
</dbReference>
<keyword evidence="1" id="KW-0472">Membrane</keyword>
<dbReference type="EMBL" id="VCKY01000323">
    <property type="protein sequence ID" value="TMR08053.1"/>
    <property type="molecule type" value="Genomic_DNA"/>
</dbReference>
<proteinExistence type="predicted"/>
<evidence type="ECO:0000313" key="3">
    <source>
        <dbReference type="Proteomes" id="UP000309128"/>
    </source>
</evidence>
<feature type="transmembrane region" description="Helical" evidence="1">
    <location>
        <begin position="20"/>
        <end position="39"/>
    </location>
</feature>
<reference evidence="2 3" key="1">
    <citation type="submission" date="2019-05" db="EMBL/GenBank/DDBJ databases">
        <title>Draft genome sequence of Nonomuraea turkmeniaca DSM 43926.</title>
        <authorList>
            <person name="Saricaoglu S."/>
            <person name="Isik K."/>
        </authorList>
    </citation>
    <scope>NUCLEOTIDE SEQUENCE [LARGE SCALE GENOMIC DNA]</scope>
    <source>
        <strain evidence="2 3">DSM 43926</strain>
    </source>
</reference>
<comment type="caution">
    <text evidence="2">The sequence shown here is derived from an EMBL/GenBank/DDBJ whole genome shotgun (WGS) entry which is preliminary data.</text>
</comment>
<feature type="transmembrane region" description="Helical" evidence="1">
    <location>
        <begin position="198"/>
        <end position="218"/>
    </location>
</feature>
<protein>
    <submittedName>
        <fullName evidence="2">Uncharacterized protein</fullName>
    </submittedName>
</protein>
<feature type="transmembrane region" description="Helical" evidence="1">
    <location>
        <begin position="112"/>
        <end position="133"/>
    </location>
</feature>
<evidence type="ECO:0000256" key="1">
    <source>
        <dbReference type="SAM" id="Phobius"/>
    </source>
</evidence>